<protein>
    <submittedName>
        <fullName evidence="1">Os08g0244750 protein</fullName>
    </submittedName>
</protein>
<accession>A0A0N7KPI6</accession>
<dbReference type="Gramene" id="Os08t0244750-01">
    <property type="protein sequence ID" value="Os08t0244750-01"/>
    <property type="gene ID" value="Os08g0244750"/>
</dbReference>
<dbReference type="Proteomes" id="UP000059680">
    <property type="component" value="Chromosome 8"/>
</dbReference>
<reference evidence="1 2" key="3">
    <citation type="journal article" date="2013" name="Rice">
        <title>Improvement of the Oryza sativa Nipponbare reference genome using next generation sequence and optical map data.</title>
        <authorList>
            <person name="Kawahara Y."/>
            <person name="de la Bastide M."/>
            <person name="Hamilton J.P."/>
            <person name="Kanamori H."/>
            <person name="McCombie W.R."/>
            <person name="Ouyang S."/>
            <person name="Schwartz D.C."/>
            <person name="Tanaka T."/>
            <person name="Wu J."/>
            <person name="Zhou S."/>
            <person name="Childs K.L."/>
            <person name="Davidson R.M."/>
            <person name="Lin H."/>
            <person name="Quesada-Ocampo L."/>
            <person name="Vaillancourt B."/>
            <person name="Sakai H."/>
            <person name="Lee S.S."/>
            <person name="Kim J."/>
            <person name="Numa H."/>
            <person name="Itoh T."/>
            <person name="Buell C.R."/>
            <person name="Matsumoto T."/>
        </authorList>
    </citation>
    <scope>NUCLEOTIDE SEQUENCE [LARGE SCALE GENOMIC DNA]</scope>
    <source>
        <strain evidence="2">cv. Nipponbare</strain>
    </source>
</reference>
<reference evidence="1 2" key="2">
    <citation type="journal article" date="2013" name="Plant Cell Physiol.">
        <title>Rice Annotation Project Database (RAP-DB): an integrative and interactive database for rice genomics.</title>
        <authorList>
            <person name="Sakai H."/>
            <person name="Lee S.S."/>
            <person name="Tanaka T."/>
            <person name="Numa H."/>
            <person name="Kim J."/>
            <person name="Kawahara Y."/>
            <person name="Wakimoto H."/>
            <person name="Yang C.C."/>
            <person name="Iwamoto M."/>
            <person name="Abe T."/>
            <person name="Yamada Y."/>
            <person name="Muto A."/>
            <person name="Inokuchi H."/>
            <person name="Ikemura T."/>
            <person name="Matsumoto T."/>
            <person name="Sasaki T."/>
            <person name="Itoh T."/>
        </authorList>
    </citation>
    <scope>NUCLEOTIDE SEQUENCE [LARGE SCALE GENOMIC DNA]</scope>
    <source>
        <strain evidence="2">cv. Nipponbare</strain>
    </source>
</reference>
<sequence length="41" mass="4559">MSRCGEELAILGYAMDHAWEKGKRRLDAKGPNSVLEEQVLG</sequence>
<proteinExistence type="predicted"/>
<evidence type="ECO:0000313" key="1">
    <source>
        <dbReference type="EMBL" id="BAT04522.1"/>
    </source>
</evidence>
<organism evidence="1 2">
    <name type="scientific">Oryza sativa subsp. japonica</name>
    <name type="common">Rice</name>
    <dbReference type="NCBI Taxonomy" id="39947"/>
    <lineage>
        <taxon>Eukaryota</taxon>
        <taxon>Viridiplantae</taxon>
        <taxon>Streptophyta</taxon>
        <taxon>Embryophyta</taxon>
        <taxon>Tracheophyta</taxon>
        <taxon>Spermatophyta</taxon>
        <taxon>Magnoliopsida</taxon>
        <taxon>Liliopsida</taxon>
        <taxon>Poales</taxon>
        <taxon>Poaceae</taxon>
        <taxon>BOP clade</taxon>
        <taxon>Oryzoideae</taxon>
        <taxon>Oryzeae</taxon>
        <taxon>Oryzinae</taxon>
        <taxon>Oryza</taxon>
        <taxon>Oryza sativa</taxon>
    </lineage>
</organism>
<dbReference type="AlphaFoldDB" id="A0A0N7KPI6"/>
<keyword evidence="2" id="KW-1185">Reference proteome</keyword>
<dbReference type="PaxDb" id="39947-A0A0N7KPI6"/>
<gene>
    <name evidence="1" type="ordered locus">Os08g0244750</name>
    <name evidence="1" type="ORF">OSNPB_080244750</name>
</gene>
<name>A0A0N7KPI6_ORYSJ</name>
<reference evidence="2" key="1">
    <citation type="journal article" date="2005" name="Nature">
        <title>The map-based sequence of the rice genome.</title>
        <authorList>
            <consortium name="International rice genome sequencing project (IRGSP)"/>
            <person name="Matsumoto T."/>
            <person name="Wu J."/>
            <person name="Kanamori H."/>
            <person name="Katayose Y."/>
            <person name="Fujisawa M."/>
            <person name="Namiki N."/>
            <person name="Mizuno H."/>
            <person name="Yamamoto K."/>
            <person name="Antonio B.A."/>
            <person name="Baba T."/>
            <person name="Sakata K."/>
            <person name="Nagamura Y."/>
            <person name="Aoki H."/>
            <person name="Arikawa K."/>
            <person name="Arita K."/>
            <person name="Bito T."/>
            <person name="Chiden Y."/>
            <person name="Fujitsuka N."/>
            <person name="Fukunaka R."/>
            <person name="Hamada M."/>
            <person name="Harada C."/>
            <person name="Hayashi A."/>
            <person name="Hijishita S."/>
            <person name="Honda M."/>
            <person name="Hosokawa S."/>
            <person name="Ichikawa Y."/>
            <person name="Idonuma A."/>
            <person name="Iijima M."/>
            <person name="Ikeda M."/>
            <person name="Ikeno M."/>
            <person name="Ito K."/>
            <person name="Ito S."/>
            <person name="Ito T."/>
            <person name="Ito Y."/>
            <person name="Ito Y."/>
            <person name="Iwabuchi A."/>
            <person name="Kamiya K."/>
            <person name="Karasawa W."/>
            <person name="Kurita K."/>
            <person name="Katagiri S."/>
            <person name="Kikuta A."/>
            <person name="Kobayashi H."/>
            <person name="Kobayashi N."/>
            <person name="Machita K."/>
            <person name="Maehara T."/>
            <person name="Masukawa M."/>
            <person name="Mizubayashi T."/>
            <person name="Mukai Y."/>
            <person name="Nagasaki H."/>
            <person name="Nagata Y."/>
            <person name="Naito S."/>
            <person name="Nakashima M."/>
            <person name="Nakama Y."/>
            <person name="Nakamichi Y."/>
            <person name="Nakamura M."/>
            <person name="Meguro A."/>
            <person name="Negishi M."/>
            <person name="Ohta I."/>
            <person name="Ohta T."/>
            <person name="Okamoto M."/>
            <person name="Ono N."/>
            <person name="Saji S."/>
            <person name="Sakaguchi M."/>
            <person name="Sakai K."/>
            <person name="Shibata M."/>
            <person name="Shimokawa T."/>
            <person name="Song J."/>
            <person name="Takazaki Y."/>
            <person name="Terasawa K."/>
            <person name="Tsugane M."/>
            <person name="Tsuji K."/>
            <person name="Ueda S."/>
            <person name="Waki K."/>
            <person name="Yamagata H."/>
            <person name="Yamamoto M."/>
            <person name="Yamamoto S."/>
            <person name="Yamane H."/>
            <person name="Yoshiki S."/>
            <person name="Yoshihara R."/>
            <person name="Yukawa K."/>
            <person name="Zhong H."/>
            <person name="Yano M."/>
            <person name="Yuan Q."/>
            <person name="Ouyang S."/>
            <person name="Liu J."/>
            <person name="Jones K.M."/>
            <person name="Gansberger K."/>
            <person name="Moffat K."/>
            <person name="Hill J."/>
            <person name="Bera J."/>
            <person name="Fadrosh D."/>
            <person name="Jin S."/>
            <person name="Johri S."/>
            <person name="Kim M."/>
            <person name="Overton L."/>
            <person name="Reardon M."/>
            <person name="Tsitrin T."/>
            <person name="Vuong H."/>
            <person name="Weaver B."/>
            <person name="Ciecko A."/>
            <person name="Tallon L."/>
            <person name="Jackson J."/>
            <person name="Pai G."/>
            <person name="Aken S.V."/>
            <person name="Utterback T."/>
            <person name="Reidmuller S."/>
            <person name="Feldblyum T."/>
            <person name="Hsiao J."/>
            <person name="Zismann V."/>
            <person name="Iobst S."/>
            <person name="de Vazeille A.R."/>
            <person name="Buell C.R."/>
            <person name="Ying K."/>
            <person name="Li Y."/>
            <person name="Lu T."/>
            <person name="Huang Y."/>
            <person name="Zhao Q."/>
            <person name="Feng Q."/>
            <person name="Zhang L."/>
            <person name="Zhu J."/>
            <person name="Weng Q."/>
            <person name="Mu J."/>
            <person name="Lu Y."/>
            <person name="Fan D."/>
            <person name="Liu Y."/>
            <person name="Guan J."/>
            <person name="Zhang Y."/>
            <person name="Yu S."/>
            <person name="Liu X."/>
            <person name="Zhang Y."/>
            <person name="Hong G."/>
            <person name="Han B."/>
            <person name="Choisne N."/>
            <person name="Demange N."/>
            <person name="Orjeda G."/>
            <person name="Samain S."/>
            <person name="Cattolico L."/>
            <person name="Pelletier E."/>
            <person name="Couloux A."/>
            <person name="Segurens B."/>
            <person name="Wincker P."/>
            <person name="D'Hont A."/>
            <person name="Scarpelli C."/>
            <person name="Weissenbach J."/>
            <person name="Salanoubat M."/>
            <person name="Quetier F."/>
            <person name="Yu Y."/>
            <person name="Kim H.R."/>
            <person name="Rambo T."/>
            <person name="Currie J."/>
            <person name="Collura K."/>
            <person name="Luo M."/>
            <person name="Yang T."/>
            <person name="Ammiraju J.S.S."/>
            <person name="Engler F."/>
            <person name="Soderlund C."/>
            <person name="Wing R.A."/>
            <person name="Palmer L.E."/>
            <person name="de la Bastide M."/>
            <person name="Spiegel L."/>
            <person name="Nascimento L."/>
            <person name="Zutavern T."/>
            <person name="O'Shaughnessy A."/>
            <person name="Dike S."/>
            <person name="Dedhia N."/>
            <person name="Preston R."/>
            <person name="Balija V."/>
            <person name="McCombie W.R."/>
            <person name="Chow T."/>
            <person name="Chen H."/>
            <person name="Chung M."/>
            <person name="Chen C."/>
            <person name="Shaw J."/>
            <person name="Wu H."/>
            <person name="Hsiao K."/>
            <person name="Chao Y."/>
            <person name="Chu M."/>
            <person name="Cheng C."/>
            <person name="Hour A."/>
            <person name="Lee P."/>
            <person name="Lin S."/>
            <person name="Lin Y."/>
            <person name="Liou J."/>
            <person name="Liu S."/>
            <person name="Hsing Y."/>
            <person name="Raghuvanshi S."/>
            <person name="Mohanty A."/>
            <person name="Bharti A.K."/>
            <person name="Gaur A."/>
            <person name="Gupta V."/>
            <person name="Kumar D."/>
            <person name="Ravi V."/>
            <person name="Vij S."/>
            <person name="Kapur A."/>
            <person name="Khurana P."/>
            <person name="Khurana P."/>
            <person name="Khurana J.P."/>
            <person name="Tyagi A.K."/>
            <person name="Gaikwad K."/>
            <person name="Singh A."/>
            <person name="Dalal V."/>
            <person name="Srivastava S."/>
            <person name="Dixit A."/>
            <person name="Pal A.K."/>
            <person name="Ghazi I.A."/>
            <person name="Yadav M."/>
            <person name="Pandit A."/>
            <person name="Bhargava A."/>
            <person name="Sureshbabu K."/>
            <person name="Batra K."/>
            <person name="Sharma T.R."/>
            <person name="Mohapatra T."/>
            <person name="Singh N.K."/>
            <person name="Messing J."/>
            <person name="Nelson A.B."/>
            <person name="Fuks G."/>
            <person name="Kavchok S."/>
            <person name="Keizer G."/>
            <person name="Linton E."/>
            <person name="Llaca V."/>
            <person name="Song R."/>
            <person name="Tanyolac B."/>
            <person name="Young S."/>
            <person name="Ho-Il K."/>
            <person name="Hahn J.H."/>
            <person name="Sangsakoo G."/>
            <person name="Vanavichit A."/>
            <person name="de Mattos Luiz.A.T."/>
            <person name="Zimmer P.D."/>
            <person name="Malone G."/>
            <person name="Dellagostin O."/>
            <person name="de Oliveira A.C."/>
            <person name="Bevan M."/>
            <person name="Bancroft I."/>
            <person name="Minx P."/>
            <person name="Cordum H."/>
            <person name="Wilson R."/>
            <person name="Cheng Z."/>
            <person name="Jin W."/>
            <person name="Jiang J."/>
            <person name="Leong S.A."/>
            <person name="Iwama H."/>
            <person name="Gojobori T."/>
            <person name="Itoh T."/>
            <person name="Niimura Y."/>
            <person name="Fujii Y."/>
            <person name="Habara T."/>
            <person name="Sakai H."/>
            <person name="Sato Y."/>
            <person name="Wilson G."/>
            <person name="Kumar K."/>
            <person name="McCouch S."/>
            <person name="Juretic N."/>
            <person name="Hoen D."/>
            <person name="Wright S."/>
            <person name="Bruskiewich R."/>
            <person name="Bureau T."/>
            <person name="Miyao A."/>
            <person name="Hirochika H."/>
            <person name="Nishikawa T."/>
            <person name="Kadowaki K."/>
            <person name="Sugiura M."/>
            <person name="Burr B."/>
            <person name="Sasaki T."/>
        </authorList>
    </citation>
    <scope>NUCLEOTIDE SEQUENCE [LARGE SCALE GENOMIC DNA]</scope>
    <source>
        <strain evidence="2">cv. Nipponbare</strain>
    </source>
</reference>
<dbReference type="InParanoid" id="A0A0N7KPI6"/>
<evidence type="ECO:0000313" key="2">
    <source>
        <dbReference type="Proteomes" id="UP000059680"/>
    </source>
</evidence>
<dbReference type="EMBL" id="AP014964">
    <property type="protein sequence ID" value="BAT04522.1"/>
    <property type="molecule type" value="Genomic_DNA"/>
</dbReference>